<dbReference type="PANTHER" id="PTHR45947">
    <property type="entry name" value="SULFOQUINOVOSYL TRANSFERASE SQD2"/>
    <property type="match status" value="1"/>
</dbReference>
<evidence type="ECO:0000313" key="3">
    <source>
        <dbReference type="Proteomes" id="UP001595583"/>
    </source>
</evidence>
<dbReference type="Pfam" id="PF13439">
    <property type="entry name" value="Glyco_transf_4"/>
    <property type="match status" value="1"/>
</dbReference>
<proteinExistence type="predicted"/>
<dbReference type="CDD" id="cd03814">
    <property type="entry name" value="GT4-like"/>
    <property type="match status" value="1"/>
</dbReference>
<dbReference type="SUPFAM" id="SSF53756">
    <property type="entry name" value="UDP-Glycosyltransferase/glycogen phosphorylase"/>
    <property type="match status" value="1"/>
</dbReference>
<sequence>MTAGARVLIVTDAWHPQVNGVVRTLSKLAEMLAGLGIEVTFITPDGFHSFPMPFYPDIRLALATPRQVARQIAEAAPDFIHIATEGPLGQLARRACLAQGLAFTTSYHTKFPEYLSARLPFPERWTYRKLREFHNSGQGVMVATASLGDDLARRGFRNIRPWTRGVDAELFNPGRRRELDLPRPIFLSVGRVAVEKNLPAFLDLDLPGSKVVVGDGPELPALRNRYPGAYFLGALPTGELAQIYASVDVFVFPSLTDTFGNVVLEALASGCPVAAFPVTGPKDIVGSGGVLAADLHTAALAALEVPREAARATALAFSWAACTQQFLDNLRPAGTVGCPAGVSTVAAAMP</sequence>
<dbReference type="InterPro" id="IPR050194">
    <property type="entry name" value="Glycosyltransferase_grp1"/>
</dbReference>
<comment type="caution">
    <text evidence="2">The sequence shown here is derived from an EMBL/GenBank/DDBJ whole genome shotgun (WGS) entry which is preliminary data.</text>
</comment>
<gene>
    <name evidence="2" type="ORF">ACFOHJ_05715</name>
</gene>
<organism evidence="2 3">
    <name type="scientific">Aquamicrobium soli</name>
    <dbReference type="NCBI Taxonomy" id="1811518"/>
    <lineage>
        <taxon>Bacteria</taxon>
        <taxon>Pseudomonadati</taxon>
        <taxon>Pseudomonadota</taxon>
        <taxon>Alphaproteobacteria</taxon>
        <taxon>Hyphomicrobiales</taxon>
        <taxon>Phyllobacteriaceae</taxon>
        <taxon>Aquamicrobium</taxon>
    </lineage>
</organism>
<dbReference type="RefSeq" id="WP_378219400.1">
    <property type="nucleotide sequence ID" value="NZ_JBHRTK010000006.1"/>
</dbReference>
<reference evidence="3" key="1">
    <citation type="journal article" date="2019" name="Int. J. Syst. Evol. Microbiol.">
        <title>The Global Catalogue of Microorganisms (GCM) 10K type strain sequencing project: providing services to taxonomists for standard genome sequencing and annotation.</title>
        <authorList>
            <consortium name="The Broad Institute Genomics Platform"/>
            <consortium name="The Broad Institute Genome Sequencing Center for Infectious Disease"/>
            <person name="Wu L."/>
            <person name="Ma J."/>
        </authorList>
    </citation>
    <scope>NUCLEOTIDE SEQUENCE [LARGE SCALE GENOMIC DNA]</scope>
    <source>
        <strain evidence="3">KCTC 52165</strain>
    </source>
</reference>
<name>A0ABV7K823_9HYPH</name>
<dbReference type="GO" id="GO:0016757">
    <property type="term" value="F:glycosyltransferase activity"/>
    <property type="evidence" value="ECO:0007669"/>
    <property type="project" value="UniProtKB-KW"/>
</dbReference>
<dbReference type="EC" id="2.4.-.-" evidence="2"/>
<protein>
    <submittedName>
        <fullName evidence="2">Glycosyltransferase family 4 protein</fullName>
        <ecNumber evidence="2">2.4.-.-</ecNumber>
    </submittedName>
</protein>
<dbReference type="Gene3D" id="3.40.50.2000">
    <property type="entry name" value="Glycogen Phosphorylase B"/>
    <property type="match status" value="2"/>
</dbReference>
<feature type="domain" description="Glycosyltransferase subfamily 4-like N-terminal" evidence="1">
    <location>
        <begin position="18"/>
        <end position="169"/>
    </location>
</feature>
<keyword evidence="2" id="KW-0808">Transferase</keyword>
<dbReference type="EMBL" id="JBHRTK010000006">
    <property type="protein sequence ID" value="MFC3205702.1"/>
    <property type="molecule type" value="Genomic_DNA"/>
</dbReference>
<accession>A0ABV7K823</accession>
<dbReference type="PANTHER" id="PTHR45947:SF3">
    <property type="entry name" value="SULFOQUINOVOSYL TRANSFERASE SQD2"/>
    <property type="match status" value="1"/>
</dbReference>
<evidence type="ECO:0000313" key="2">
    <source>
        <dbReference type="EMBL" id="MFC3205702.1"/>
    </source>
</evidence>
<dbReference type="Proteomes" id="UP001595583">
    <property type="component" value="Unassembled WGS sequence"/>
</dbReference>
<evidence type="ECO:0000259" key="1">
    <source>
        <dbReference type="Pfam" id="PF13439"/>
    </source>
</evidence>
<dbReference type="Pfam" id="PF13692">
    <property type="entry name" value="Glyco_trans_1_4"/>
    <property type="match status" value="1"/>
</dbReference>
<dbReference type="InterPro" id="IPR028098">
    <property type="entry name" value="Glyco_trans_4-like_N"/>
</dbReference>
<keyword evidence="3" id="KW-1185">Reference proteome</keyword>
<keyword evidence="2" id="KW-0328">Glycosyltransferase</keyword>